<dbReference type="Proteomes" id="UP000887013">
    <property type="component" value="Unassembled WGS sequence"/>
</dbReference>
<evidence type="ECO:0000256" key="4">
    <source>
        <dbReference type="ARBA" id="ARBA00023163"/>
    </source>
</evidence>
<dbReference type="GO" id="GO:0005634">
    <property type="term" value="C:nucleus"/>
    <property type="evidence" value="ECO:0007669"/>
    <property type="project" value="TreeGrafter"/>
</dbReference>
<dbReference type="InterPro" id="IPR047106">
    <property type="entry name" value="NFIL3-like_bZIP"/>
</dbReference>
<evidence type="ECO:0000259" key="8">
    <source>
        <dbReference type="PROSITE" id="PS50217"/>
    </source>
</evidence>
<dbReference type="EMBL" id="BMAW01019364">
    <property type="protein sequence ID" value="GFT63021.1"/>
    <property type="molecule type" value="Genomic_DNA"/>
</dbReference>
<evidence type="ECO:0000313" key="10">
    <source>
        <dbReference type="Proteomes" id="UP000887013"/>
    </source>
</evidence>
<keyword evidence="5" id="KW-0539">Nucleus</keyword>
<gene>
    <name evidence="9" type="ORF">NPIL_685101</name>
</gene>
<reference evidence="9" key="1">
    <citation type="submission" date="2020-08" db="EMBL/GenBank/DDBJ databases">
        <title>Multicomponent nature underlies the extraordinary mechanical properties of spider dragline silk.</title>
        <authorList>
            <person name="Kono N."/>
            <person name="Nakamura H."/>
            <person name="Mori M."/>
            <person name="Yoshida Y."/>
            <person name="Ohtoshi R."/>
            <person name="Malay A.D."/>
            <person name="Moran D.A.P."/>
            <person name="Tomita M."/>
            <person name="Numata K."/>
            <person name="Arakawa K."/>
        </authorList>
    </citation>
    <scope>NUCLEOTIDE SEQUENCE</scope>
</reference>
<feature type="compositionally biased region" description="Basic and acidic residues" evidence="6">
    <location>
        <begin position="175"/>
        <end position="193"/>
    </location>
</feature>
<dbReference type="AlphaFoldDB" id="A0A8X6U0M1"/>
<evidence type="ECO:0000313" key="9">
    <source>
        <dbReference type="EMBL" id="GFT63021.1"/>
    </source>
</evidence>
<dbReference type="InterPro" id="IPR047229">
    <property type="entry name" value="NFIL3-like"/>
</dbReference>
<sequence length="559" mass="63339">MACLNESSERHTKSSSAFSRSIRLFILHLVFRMMISLNPSFFSHLLPLFSVRLKTALTYLNRLDSTPFQKYFINSYDFDMMITASEPSTLSKSRLIDIPSSPHCTTNAHNPSSRPLYSPLSPNGNSMSPNPYPTSSAPSSVAWSNPIEVPVDLTSLKSKDIFPARKQREFIPDSKKDDSYWDRRRRNNEAAKRSREKRRLNDMVLETRMLELTKENAMLRAELAAVRDKFGLPPQQLVNPEQLHLHIPCPPVDVRNRRSKLLSTLLPGSEPGVISSGPGLMNHSPNGNGGVPEHHVHHMMPHLHMMDPAQWQECHESVIKESQHHHQAMLINHHHQQQQHHLHQQVIQRLAANTNPNEPEFHQSLHDRGHPEEDNRRMISPRTSPHPDETCSWSSADEPIQAQIHTQHCLPHKLRHKTLIGDKDPFVTVPSYPDSGRSSGREDTSSDGDSSTGGGKESPIHKMNEPDSSPESAPPRKMPRLSRRSKCVNSDLKAENFYLRFEMKKLASEVAGLKDMLIHNRPPSLEIQTPVDPTTPPHSNRTSPNIIEPQERQSLNGTN</sequence>
<keyword evidence="3" id="KW-0238">DNA-binding</keyword>
<dbReference type="CDD" id="cd14694">
    <property type="entry name" value="bZIP_NFIL3"/>
    <property type="match status" value="1"/>
</dbReference>
<dbReference type="PROSITE" id="PS50217">
    <property type="entry name" value="BZIP"/>
    <property type="match status" value="1"/>
</dbReference>
<dbReference type="InterPro" id="IPR004827">
    <property type="entry name" value="bZIP"/>
</dbReference>
<dbReference type="PANTHER" id="PTHR15284:SF0">
    <property type="entry name" value="GH23983P"/>
    <property type="match status" value="1"/>
</dbReference>
<dbReference type="InterPro" id="IPR046347">
    <property type="entry name" value="bZIP_sf"/>
</dbReference>
<keyword evidence="7" id="KW-0472">Membrane</keyword>
<dbReference type="PANTHER" id="PTHR15284">
    <property type="entry name" value="NUCLEAR FACTOR INTERLEUKIN-3-REGULATED PROTEIN"/>
    <property type="match status" value="1"/>
</dbReference>
<feature type="region of interest" description="Disordered" evidence="6">
    <location>
        <begin position="421"/>
        <end position="487"/>
    </location>
</feature>
<dbReference type="FunFam" id="1.20.5.170:FF:000025">
    <property type="entry name" value="nuclear factor interleukin-3-regulated protein-like"/>
    <property type="match status" value="1"/>
</dbReference>
<dbReference type="GO" id="GO:0003700">
    <property type="term" value="F:DNA-binding transcription factor activity"/>
    <property type="evidence" value="ECO:0007669"/>
    <property type="project" value="InterPro"/>
</dbReference>
<keyword evidence="10" id="KW-1185">Reference proteome</keyword>
<feature type="region of interest" description="Disordered" evidence="6">
    <location>
        <begin position="100"/>
        <end position="139"/>
    </location>
</feature>
<dbReference type="GO" id="GO:0007623">
    <property type="term" value="P:circadian rhythm"/>
    <property type="evidence" value="ECO:0007669"/>
    <property type="project" value="TreeGrafter"/>
</dbReference>
<evidence type="ECO:0000256" key="3">
    <source>
        <dbReference type="ARBA" id="ARBA00023125"/>
    </source>
</evidence>
<protein>
    <recommendedName>
        <fullName evidence="8">BZIP domain-containing protein</fullName>
    </recommendedName>
</protein>
<feature type="transmembrane region" description="Helical" evidence="7">
    <location>
        <begin position="21"/>
        <end position="42"/>
    </location>
</feature>
<feature type="region of interest" description="Disordered" evidence="6">
    <location>
        <begin position="175"/>
        <end position="196"/>
    </location>
</feature>
<organism evidence="9 10">
    <name type="scientific">Nephila pilipes</name>
    <name type="common">Giant wood spider</name>
    <name type="synonym">Nephila maculata</name>
    <dbReference type="NCBI Taxonomy" id="299642"/>
    <lineage>
        <taxon>Eukaryota</taxon>
        <taxon>Metazoa</taxon>
        <taxon>Ecdysozoa</taxon>
        <taxon>Arthropoda</taxon>
        <taxon>Chelicerata</taxon>
        <taxon>Arachnida</taxon>
        <taxon>Araneae</taxon>
        <taxon>Araneomorphae</taxon>
        <taxon>Entelegynae</taxon>
        <taxon>Araneoidea</taxon>
        <taxon>Nephilidae</taxon>
        <taxon>Nephila</taxon>
    </lineage>
</organism>
<dbReference type="GO" id="GO:0003677">
    <property type="term" value="F:DNA binding"/>
    <property type="evidence" value="ECO:0007669"/>
    <property type="project" value="UniProtKB-KW"/>
</dbReference>
<dbReference type="SUPFAM" id="SSF57959">
    <property type="entry name" value="Leucine zipper domain"/>
    <property type="match status" value="1"/>
</dbReference>
<comment type="caution">
    <text evidence="9">The sequence shown here is derived from an EMBL/GenBank/DDBJ whole genome shotgun (WGS) entry which is preliminary data.</text>
</comment>
<keyword evidence="7" id="KW-0812">Transmembrane</keyword>
<evidence type="ECO:0000256" key="5">
    <source>
        <dbReference type="ARBA" id="ARBA00023242"/>
    </source>
</evidence>
<evidence type="ECO:0000256" key="7">
    <source>
        <dbReference type="SAM" id="Phobius"/>
    </source>
</evidence>
<dbReference type="PROSITE" id="PS00036">
    <property type="entry name" value="BZIP_BASIC"/>
    <property type="match status" value="1"/>
</dbReference>
<keyword evidence="2" id="KW-0805">Transcription regulation</keyword>
<dbReference type="Pfam" id="PF07716">
    <property type="entry name" value="bZIP_2"/>
    <property type="match status" value="1"/>
</dbReference>
<keyword evidence="4" id="KW-0804">Transcription</keyword>
<feature type="compositionally biased region" description="Polar residues" evidence="6">
    <location>
        <begin position="123"/>
        <end position="139"/>
    </location>
</feature>
<evidence type="ECO:0000256" key="6">
    <source>
        <dbReference type="SAM" id="MobiDB-lite"/>
    </source>
</evidence>
<feature type="region of interest" description="Disordered" evidence="6">
    <location>
        <begin position="356"/>
        <end position="394"/>
    </location>
</feature>
<dbReference type="OrthoDB" id="6151507at2759"/>
<name>A0A8X6U0M1_NEPPI</name>
<feature type="compositionally biased region" description="Basic residues" evidence="6">
    <location>
        <begin position="477"/>
        <end position="486"/>
    </location>
</feature>
<accession>A0A8X6U0M1</accession>
<feature type="compositionally biased region" description="Basic and acidic residues" evidence="6">
    <location>
        <begin position="359"/>
        <end position="377"/>
    </location>
</feature>
<feature type="compositionally biased region" description="Low complexity" evidence="6">
    <location>
        <begin position="111"/>
        <end position="122"/>
    </location>
</feature>
<keyword evidence="7" id="KW-1133">Transmembrane helix</keyword>
<dbReference type="SMART" id="SM00338">
    <property type="entry name" value="BRLZ"/>
    <property type="match status" value="1"/>
</dbReference>
<evidence type="ECO:0000256" key="1">
    <source>
        <dbReference type="ARBA" id="ARBA00006079"/>
    </source>
</evidence>
<dbReference type="Gene3D" id="1.20.5.170">
    <property type="match status" value="1"/>
</dbReference>
<evidence type="ECO:0000256" key="2">
    <source>
        <dbReference type="ARBA" id="ARBA00023015"/>
    </source>
</evidence>
<feature type="domain" description="BZIP" evidence="8">
    <location>
        <begin position="177"/>
        <end position="229"/>
    </location>
</feature>
<feature type="region of interest" description="Disordered" evidence="6">
    <location>
        <begin position="523"/>
        <end position="559"/>
    </location>
</feature>
<proteinExistence type="inferred from homology"/>
<comment type="similarity">
    <text evidence="1">Belongs to the bZIP family. NFIL3 subfamily.</text>
</comment>